<protein>
    <submittedName>
        <fullName evidence="1">Uncharacterized protein</fullName>
    </submittedName>
</protein>
<evidence type="ECO:0000313" key="2">
    <source>
        <dbReference type="Proteomes" id="UP001226091"/>
    </source>
</evidence>
<dbReference type="EMBL" id="CP126116">
    <property type="protein sequence ID" value="WHZ60033.1"/>
    <property type="molecule type" value="Genomic_DNA"/>
</dbReference>
<dbReference type="Proteomes" id="UP001226091">
    <property type="component" value="Chromosome"/>
</dbReference>
<accession>A0ACD4RHS6</accession>
<evidence type="ECO:0000313" key="1">
    <source>
        <dbReference type="EMBL" id="WHZ60033.1"/>
    </source>
</evidence>
<gene>
    <name evidence="1" type="ORF">QLQ22_12170</name>
</gene>
<sequence length="147" mass="17325">MDELVKVLNSQGMKLLSLETDKFNNTVVIYTYDNENEENFDIFASYPNGRYSLDNYDFGLFSRREWTDYYEDNSLYIQDIKGWTHTNNGLGSLLMSKLKEICKAKGIVQMTGKISGHDYHDHGDRLDPRVWEWKCYSFNLKAKPLLW</sequence>
<keyword evidence="2" id="KW-1185">Reference proteome</keyword>
<name>A0ACD4RHS6_9BACI</name>
<proteinExistence type="predicted"/>
<reference evidence="2" key="1">
    <citation type="journal article" date="2025" name="Aquaculture">
        <title>Assessment of the bioflocculant production and safety properties of Metabacillus hrfriensis sp. nov. based on phenotypic and whole-genome sequencing analysis.</title>
        <authorList>
            <person name="Zhang R."/>
            <person name="Zhao Z."/>
            <person name="Luo L."/>
            <person name="Wang S."/>
            <person name="Guo K."/>
            <person name="Xu W."/>
        </authorList>
    </citation>
    <scope>NUCLEOTIDE SEQUENCE [LARGE SCALE GENOMIC DNA]</scope>
    <source>
        <strain evidence="2">CT-WN-B3</strain>
    </source>
</reference>
<organism evidence="1 2">
    <name type="scientific">Metabacillus hrfriensis</name>
    <dbReference type="NCBI Taxonomy" id="3048891"/>
    <lineage>
        <taxon>Bacteria</taxon>
        <taxon>Bacillati</taxon>
        <taxon>Bacillota</taxon>
        <taxon>Bacilli</taxon>
        <taxon>Bacillales</taxon>
        <taxon>Bacillaceae</taxon>
        <taxon>Metabacillus</taxon>
    </lineage>
</organism>